<comment type="caution">
    <text evidence="5">The sequence shown here is derived from an EMBL/GenBank/DDBJ whole genome shotgun (WGS) entry which is preliminary data.</text>
</comment>
<reference evidence="5 6" key="1">
    <citation type="submission" date="2019-11" db="EMBL/GenBank/DDBJ databases">
        <title>Venturia inaequalis Genome Resource.</title>
        <authorList>
            <person name="Lichtner F.J."/>
        </authorList>
    </citation>
    <scope>NUCLEOTIDE SEQUENCE [LARGE SCALE GENOMIC DNA]</scope>
    <source>
        <strain evidence="5">Bline_iso_100314</strain>
    </source>
</reference>
<dbReference type="InterPro" id="IPR019775">
    <property type="entry name" value="WD40_repeat_CS"/>
</dbReference>
<evidence type="ECO:0000256" key="3">
    <source>
        <dbReference type="PROSITE-ProRule" id="PRU00221"/>
    </source>
</evidence>
<gene>
    <name evidence="5" type="ORF">BLS_002481</name>
</gene>
<dbReference type="PANTHER" id="PTHR19857:SF8">
    <property type="entry name" value="ANGIO-ASSOCIATED MIGRATORY CELL PROTEIN"/>
    <property type="match status" value="1"/>
</dbReference>
<dbReference type="SMART" id="SM00320">
    <property type="entry name" value="WD40"/>
    <property type="match status" value="7"/>
</dbReference>
<dbReference type="PROSITE" id="PS00678">
    <property type="entry name" value="WD_REPEATS_1"/>
    <property type="match status" value="1"/>
</dbReference>
<evidence type="ECO:0000313" key="5">
    <source>
        <dbReference type="EMBL" id="KAE9975673.1"/>
    </source>
</evidence>
<proteinExistence type="predicted"/>
<dbReference type="Proteomes" id="UP000433883">
    <property type="component" value="Unassembled WGS sequence"/>
</dbReference>
<evidence type="ECO:0000256" key="4">
    <source>
        <dbReference type="SAM" id="MobiDB-lite"/>
    </source>
</evidence>
<dbReference type="InterPro" id="IPR001680">
    <property type="entry name" value="WD40_rpt"/>
</dbReference>
<dbReference type="Gene3D" id="2.130.10.10">
    <property type="entry name" value="YVTN repeat-like/Quinoprotein amine dehydrogenase"/>
    <property type="match status" value="1"/>
</dbReference>
<dbReference type="PROSITE" id="PS50082">
    <property type="entry name" value="WD_REPEATS_2"/>
    <property type="match status" value="2"/>
</dbReference>
<dbReference type="SUPFAM" id="SSF50978">
    <property type="entry name" value="WD40 repeat-like"/>
    <property type="match status" value="1"/>
</dbReference>
<dbReference type="InterPro" id="IPR051179">
    <property type="entry name" value="WD_repeat_multifunction"/>
</dbReference>
<name>A0A8H3UU22_VENIN</name>
<dbReference type="InterPro" id="IPR036322">
    <property type="entry name" value="WD40_repeat_dom_sf"/>
</dbReference>
<dbReference type="EMBL" id="WNWQ01000172">
    <property type="protein sequence ID" value="KAE9975673.1"/>
    <property type="molecule type" value="Genomic_DNA"/>
</dbReference>
<keyword evidence="1 3" id="KW-0853">WD repeat</keyword>
<accession>A0A8H3UU22</accession>
<dbReference type="InterPro" id="IPR015943">
    <property type="entry name" value="WD40/YVTN_repeat-like_dom_sf"/>
</dbReference>
<evidence type="ECO:0000313" key="6">
    <source>
        <dbReference type="Proteomes" id="UP000433883"/>
    </source>
</evidence>
<feature type="compositionally biased region" description="Acidic residues" evidence="4">
    <location>
        <begin position="9"/>
        <end position="39"/>
    </location>
</feature>
<feature type="repeat" description="WD" evidence="3">
    <location>
        <begin position="122"/>
        <end position="154"/>
    </location>
</feature>
<evidence type="ECO:0000256" key="2">
    <source>
        <dbReference type="ARBA" id="ARBA00022737"/>
    </source>
</evidence>
<evidence type="ECO:0008006" key="7">
    <source>
        <dbReference type="Google" id="ProtNLM"/>
    </source>
</evidence>
<feature type="region of interest" description="Disordered" evidence="4">
    <location>
        <begin position="1"/>
        <end position="39"/>
    </location>
</feature>
<dbReference type="PROSITE" id="PS50294">
    <property type="entry name" value="WD_REPEATS_REGION"/>
    <property type="match status" value="2"/>
</dbReference>
<organism evidence="5 6">
    <name type="scientific">Venturia inaequalis</name>
    <name type="common">Apple scab fungus</name>
    <dbReference type="NCBI Taxonomy" id="5025"/>
    <lineage>
        <taxon>Eukaryota</taxon>
        <taxon>Fungi</taxon>
        <taxon>Dikarya</taxon>
        <taxon>Ascomycota</taxon>
        <taxon>Pezizomycotina</taxon>
        <taxon>Dothideomycetes</taxon>
        <taxon>Pleosporomycetidae</taxon>
        <taxon>Venturiales</taxon>
        <taxon>Venturiaceae</taxon>
        <taxon>Venturia</taxon>
    </lineage>
</organism>
<evidence type="ECO:0000256" key="1">
    <source>
        <dbReference type="ARBA" id="ARBA00022574"/>
    </source>
</evidence>
<keyword evidence="2" id="KW-0677">Repeat</keyword>
<dbReference type="PANTHER" id="PTHR19857">
    <property type="entry name" value="MITOCHONDRIAL DIVISION PROTEIN 1-RELATED"/>
    <property type="match status" value="1"/>
</dbReference>
<sequence>MSSHQPHDEDSDAESEEAVMLDPNEAEEEIEDDGDVAMDSDDEDMQEILLQNDSSAHFDAHKDSIFCIAQHPTKPAIVATGGGDDVAFIFDSTPAPGPLLPKSWESTPQPVERKTLETIAKLDGHTDSVNGIIFTQPKGEFVATAGLDGQLRVWHNKNLDGVSWEFLASVQEVQEINWLVACPSPSHPNTLALGALDGSVWVYEINAADKASPLTIVQSYYLHTAPCTAGTWTRDGKLLATVSEDSSLYVWDVWGDAAAADLLKTPGTQYFVGLTGEDVRFGVEGGLFSVAASPSGGSVAVGGAGGNIRVIGLPRFNAAATAVSARAGTKNKASSKQTGGVGQAGQILASLQAQSDSVETIAFSDAPLTLMAVGSVDGSIVLFDAAHNFAKRRKIDGAHEDEAVIKVEFVKPGPNGANGWILTSCGNDGVVRRWDVRGGTAAANGGLKDEWKGHRGDGEGGGVLGFVQGGGGSRVVTAGDELEDQGVTIYRTVPLTSPTHTRLLNLHPGSLACDVNTAALNDHPVFETLSYTRGDITHMLSLKYGGAAILTTIGIFALPT</sequence>
<feature type="repeat" description="WD" evidence="3">
    <location>
        <begin position="220"/>
        <end position="253"/>
    </location>
</feature>
<dbReference type="AlphaFoldDB" id="A0A8H3UU22"/>
<protein>
    <recommendedName>
        <fullName evidence="7">WD40 repeat-like protein</fullName>
    </recommendedName>
</protein>
<dbReference type="Pfam" id="PF00400">
    <property type="entry name" value="WD40"/>
    <property type="match status" value="4"/>
</dbReference>